<evidence type="ECO:0000313" key="7">
    <source>
        <dbReference type="EMBL" id="EGG21357.1"/>
    </source>
</evidence>
<dbReference type="OMA" id="SRDFIMH"/>
<keyword evidence="5 6" id="KW-0472">Membrane</keyword>
<sequence>MYQSHHHSNNSYYSSSYNNSPSFGDKINVLLQFNNISQSTKNVLVKVYNTLAMCLVAAAVGCAFSMYIYQPNVILLLIASVAAAYKFASTPRHDTQSRLTLLFAISSISGISLAPLVNYAIEVDPSILMTAILATLAIFASFSVFSLLTDKRMFLYLGGLLSTACIGLFVVSLGQLFIRSQAIDGILTTTLLVVLSAFIIYDTQFIVYRIENGDRDYIQHTFTLFIDLIDLFRIVLRILIKNSKSKKKNDN</sequence>
<comment type="similarity">
    <text evidence="2 6">Belongs to the BI1 family.</text>
</comment>
<keyword evidence="4 6" id="KW-1133">Transmembrane helix</keyword>
<dbReference type="Proteomes" id="UP000007797">
    <property type="component" value="Unassembled WGS sequence"/>
</dbReference>
<dbReference type="OrthoDB" id="19179at2759"/>
<evidence type="ECO:0000256" key="2">
    <source>
        <dbReference type="ARBA" id="ARBA00010350"/>
    </source>
</evidence>
<dbReference type="GO" id="GO:0016020">
    <property type="term" value="C:membrane"/>
    <property type="evidence" value="ECO:0007669"/>
    <property type="project" value="UniProtKB-SubCell"/>
</dbReference>
<keyword evidence="8" id="KW-1185">Reference proteome</keyword>
<feature type="transmembrane region" description="Helical" evidence="6">
    <location>
        <begin position="73"/>
        <end position="89"/>
    </location>
</feature>
<feature type="transmembrane region" description="Helical" evidence="6">
    <location>
        <begin position="127"/>
        <end position="148"/>
    </location>
</feature>
<dbReference type="KEGG" id="dfa:DFA_01238"/>
<dbReference type="PANTHER" id="PTHR23291">
    <property type="entry name" value="BAX INHIBITOR-RELATED"/>
    <property type="match status" value="1"/>
</dbReference>
<evidence type="ECO:0000256" key="3">
    <source>
        <dbReference type="ARBA" id="ARBA00022692"/>
    </source>
</evidence>
<evidence type="ECO:0000256" key="5">
    <source>
        <dbReference type="ARBA" id="ARBA00023136"/>
    </source>
</evidence>
<dbReference type="AlphaFoldDB" id="F4PRL7"/>
<feature type="transmembrane region" description="Helical" evidence="6">
    <location>
        <begin position="155"/>
        <end position="176"/>
    </location>
</feature>
<dbReference type="InterPro" id="IPR006214">
    <property type="entry name" value="Bax_inhibitor_1-related"/>
</dbReference>
<evidence type="ECO:0000256" key="4">
    <source>
        <dbReference type="ARBA" id="ARBA00022989"/>
    </source>
</evidence>
<feature type="transmembrane region" description="Helical" evidence="6">
    <location>
        <begin position="101"/>
        <end position="121"/>
    </location>
</feature>
<name>F4PRL7_CACFS</name>
<comment type="subcellular location">
    <subcellularLocation>
        <location evidence="1">Membrane</location>
        <topology evidence="1">Multi-pass membrane protein</topology>
    </subcellularLocation>
</comment>
<dbReference type="GeneID" id="14873663"/>
<keyword evidence="3 6" id="KW-0812">Transmembrane</keyword>
<proteinExistence type="inferred from homology"/>
<dbReference type="STRING" id="1054147.F4PRL7"/>
<dbReference type="CDD" id="cd10430">
    <property type="entry name" value="BI-1"/>
    <property type="match status" value="1"/>
</dbReference>
<dbReference type="PANTHER" id="PTHR23291:SF32">
    <property type="entry name" value="BAX INHIBITOR 1"/>
    <property type="match status" value="1"/>
</dbReference>
<dbReference type="Pfam" id="PF01027">
    <property type="entry name" value="Bax1-I"/>
    <property type="match status" value="1"/>
</dbReference>
<accession>F4PRL7</accession>
<dbReference type="RefSeq" id="XP_004359207.1">
    <property type="nucleotide sequence ID" value="XM_004359150.1"/>
</dbReference>
<evidence type="ECO:0000256" key="6">
    <source>
        <dbReference type="RuleBase" id="RU004379"/>
    </source>
</evidence>
<evidence type="ECO:0000313" key="8">
    <source>
        <dbReference type="Proteomes" id="UP000007797"/>
    </source>
</evidence>
<evidence type="ECO:0000256" key="1">
    <source>
        <dbReference type="ARBA" id="ARBA00004141"/>
    </source>
</evidence>
<gene>
    <name evidence="7" type="ORF">DFA_01238</name>
</gene>
<dbReference type="EMBL" id="GL883010">
    <property type="protein sequence ID" value="EGG21357.1"/>
    <property type="molecule type" value="Genomic_DNA"/>
</dbReference>
<protein>
    <submittedName>
        <fullName evidence="7">Uncharacterized protein</fullName>
    </submittedName>
</protein>
<reference evidence="8" key="1">
    <citation type="journal article" date="2011" name="Genome Res.">
        <title>Phylogeny-wide analysis of social amoeba genomes highlights ancient origins for complex intercellular communication.</title>
        <authorList>
            <person name="Heidel A.J."/>
            <person name="Lawal H.M."/>
            <person name="Felder M."/>
            <person name="Schilde C."/>
            <person name="Helps N.R."/>
            <person name="Tunggal B."/>
            <person name="Rivero F."/>
            <person name="John U."/>
            <person name="Schleicher M."/>
            <person name="Eichinger L."/>
            <person name="Platzer M."/>
            <person name="Noegel A.A."/>
            <person name="Schaap P."/>
            <person name="Gloeckner G."/>
        </authorList>
    </citation>
    <scope>NUCLEOTIDE SEQUENCE [LARGE SCALE GENOMIC DNA]</scope>
    <source>
        <strain evidence="8">SH3</strain>
    </source>
</reference>
<feature type="transmembrane region" description="Helical" evidence="6">
    <location>
        <begin position="182"/>
        <end position="201"/>
    </location>
</feature>
<organism evidence="7 8">
    <name type="scientific">Cavenderia fasciculata</name>
    <name type="common">Slime mold</name>
    <name type="synonym">Dictyostelium fasciculatum</name>
    <dbReference type="NCBI Taxonomy" id="261658"/>
    <lineage>
        <taxon>Eukaryota</taxon>
        <taxon>Amoebozoa</taxon>
        <taxon>Evosea</taxon>
        <taxon>Eumycetozoa</taxon>
        <taxon>Dictyostelia</taxon>
        <taxon>Acytosteliales</taxon>
        <taxon>Cavenderiaceae</taxon>
        <taxon>Cavenderia</taxon>
    </lineage>
</organism>
<feature type="transmembrane region" description="Helical" evidence="6">
    <location>
        <begin position="47"/>
        <end position="67"/>
    </location>
</feature>